<keyword evidence="3" id="KW-1185">Reference proteome</keyword>
<organism evidence="2 3">
    <name type="scientific">Novosphingobium colocasiae</name>
    <dbReference type="NCBI Taxonomy" id="1256513"/>
    <lineage>
        <taxon>Bacteria</taxon>
        <taxon>Pseudomonadati</taxon>
        <taxon>Pseudomonadota</taxon>
        <taxon>Alphaproteobacteria</taxon>
        <taxon>Sphingomonadales</taxon>
        <taxon>Sphingomonadaceae</taxon>
        <taxon>Novosphingobium</taxon>
    </lineage>
</organism>
<evidence type="ECO:0000313" key="2">
    <source>
        <dbReference type="EMBL" id="GGZ06404.1"/>
    </source>
</evidence>
<feature type="chain" id="PRO_5037839009" evidence="1">
    <location>
        <begin position="27"/>
        <end position="378"/>
    </location>
</feature>
<evidence type="ECO:0000313" key="3">
    <source>
        <dbReference type="Proteomes" id="UP000648075"/>
    </source>
</evidence>
<keyword evidence="1" id="KW-0732">Signal</keyword>
<sequence>MFDTRSIVVAGAVVGTALAIPSVAFANTSCAGAPTLTIANGGGFIPNGSYHVVPRPSDGVPAIFVPQPALPAGGFYIPVTQLSALGIPFTQQAGGNPFQFTCGAPVGATYTAVADALDMNFDFDAKGDSSVLGGSITQWGVANEDGQRAELKYGRGFQLSEGSRTRLTITVPVNYVRVGSAKGGIAGAHGSLSAFSAGIGVGLSVPVSNNWWITPRVSYTLTKASDAIGGDGELVAATVSSNVRLAGFGRGELTMGNMVGYTQTVRAGLSGQDKADYLKQQNFWFRNGLAYQLPLKSRVFGRDTSVRASYVFTLGTKDQLSYRKIHEGAISFGLRMRETEQRTDADLLRVGVMYTHAGNDMMKKADYDSVSLFIGYRF</sequence>
<gene>
    <name evidence="2" type="ORF">GCM10011614_21690</name>
</gene>
<feature type="signal peptide" evidence="1">
    <location>
        <begin position="1"/>
        <end position="26"/>
    </location>
</feature>
<proteinExistence type="predicted"/>
<name>A0A918PGG0_9SPHN</name>
<accession>A0A918PGG0</accession>
<dbReference type="EMBL" id="BMZA01000007">
    <property type="protein sequence ID" value="GGZ06404.1"/>
    <property type="molecule type" value="Genomic_DNA"/>
</dbReference>
<dbReference type="AlphaFoldDB" id="A0A918PGG0"/>
<evidence type="ECO:0000256" key="1">
    <source>
        <dbReference type="SAM" id="SignalP"/>
    </source>
</evidence>
<protein>
    <submittedName>
        <fullName evidence="2">Uncharacterized protein</fullName>
    </submittedName>
</protein>
<reference evidence="2" key="2">
    <citation type="submission" date="2020-09" db="EMBL/GenBank/DDBJ databases">
        <authorList>
            <person name="Sun Q."/>
            <person name="Kim S."/>
        </authorList>
    </citation>
    <scope>NUCLEOTIDE SEQUENCE</scope>
    <source>
        <strain evidence="2">KCTC 32255</strain>
    </source>
</reference>
<dbReference type="RefSeq" id="WP_189621224.1">
    <property type="nucleotide sequence ID" value="NZ_BMZA01000007.1"/>
</dbReference>
<dbReference type="Proteomes" id="UP000648075">
    <property type="component" value="Unassembled WGS sequence"/>
</dbReference>
<reference evidence="2" key="1">
    <citation type="journal article" date="2014" name="Int. J. Syst. Evol. Microbiol.">
        <title>Complete genome sequence of Corynebacterium casei LMG S-19264T (=DSM 44701T), isolated from a smear-ripened cheese.</title>
        <authorList>
            <consortium name="US DOE Joint Genome Institute (JGI-PGF)"/>
            <person name="Walter F."/>
            <person name="Albersmeier A."/>
            <person name="Kalinowski J."/>
            <person name="Ruckert C."/>
        </authorList>
    </citation>
    <scope>NUCLEOTIDE SEQUENCE</scope>
    <source>
        <strain evidence="2">KCTC 32255</strain>
    </source>
</reference>
<comment type="caution">
    <text evidence="2">The sequence shown here is derived from an EMBL/GenBank/DDBJ whole genome shotgun (WGS) entry which is preliminary data.</text>
</comment>